<name>A0A1F6G796_9BACT</name>
<dbReference type="InterPro" id="IPR038735">
    <property type="entry name" value="MSMEG_1276-like_NTP-PPase_dom"/>
</dbReference>
<organism evidence="1 2">
    <name type="scientific">Candidatus Kaiserbacteria bacterium RIFOXYD1_FULL_47_14</name>
    <dbReference type="NCBI Taxonomy" id="1798533"/>
    <lineage>
        <taxon>Bacteria</taxon>
        <taxon>Candidatus Kaiseribacteriota</taxon>
    </lineage>
</organism>
<accession>A0A1F6G796</accession>
<evidence type="ECO:0000313" key="2">
    <source>
        <dbReference type="Proteomes" id="UP000176867"/>
    </source>
</evidence>
<dbReference type="EMBL" id="MFMU01000003">
    <property type="protein sequence ID" value="OGG93993.1"/>
    <property type="molecule type" value="Genomic_DNA"/>
</dbReference>
<sequence>MENYNKLVRDKIPDILDKQGVSYEKRVATPEEYKVELIKKLEEETREFSEAGSPEELADVIEVIEALKKLPDYVNVEELRKKKSEERGAFDGKIILKGQKG</sequence>
<dbReference type="AlphaFoldDB" id="A0A1F6G796"/>
<dbReference type="CDD" id="cd11532">
    <property type="entry name" value="NTP-PPase_COG4997"/>
    <property type="match status" value="1"/>
</dbReference>
<evidence type="ECO:0000313" key="1">
    <source>
        <dbReference type="EMBL" id="OGG93993.1"/>
    </source>
</evidence>
<comment type="caution">
    <text evidence="1">The sequence shown here is derived from an EMBL/GenBank/DDBJ whole genome shotgun (WGS) entry which is preliminary data.</text>
</comment>
<gene>
    <name evidence="1" type="ORF">A2609_02525</name>
</gene>
<dbReference type="STRING" id="1798533.A2609_02525"/>
<protein>
    <recommendedName>
        <fullName evidence="3">Phosphoribosyl-ATP pyrophosphohydrolase</fullName>
    </recommendedName>
</protein>
<reference evidence="1 2" key="1">
    <citation type="journal article" date="2016" name="Nat. Commun.">
        <title>Thousands of microbial genomes shed light on interconnected biogeochemical processes in an aquifer system.</title>
        <authorList>
            <person name="Anantharaman K."/>
            <person name="Brown C.T."/>
            <person name="Hug L.A."/>
            <person name="Sharon I."/>
            <person name="Castelle C.J."/>
            <person name="Probst A.J."/>
            <person name="Thomas B.C."/>
            <person name="Singh A."/>
            <person name="Wilkins M.J."/>
            <person name="Karaoz U."/>
            <person name="Brodie E.L."/>
            <person name="Williams K.H."/>
            <person name="Hubbard S.S."/>
            <person name="Banfield J.F."/>
        </authorList>
    </citation>
    <scope>NUCLEOTIDE SEQUENCE [LARGE SCALE GENOMIC DNA]</scope>
</reference>
<proteinExistence type="predicted"/>
<evidence type="ECO:0008006" key="3">
    <source>
        <dbReference type="Google" id="ProtNLM"/>
    </source>
</evidence>
<dbReference type="Proteomes" id="UP000176867">
    <property type="component" value="Unassembled WGS sequence"/>
</dbReference>